<dbReference type="AlphaFoldDB" id="A0A383UKC6"/>
<organism evidence="1 2">
    <name type="scientific">Blumeria hordei</name>
    <name type="common">Barley powdery mildew</name>
    <name type="synonym">Blumeria graminis f. sp. hordei</name>
    <dbReference type="NCBI Taxonomy" id="2867405"/>
    <lineage>
        <taxon>Eukaryota</taxon>
        <taxon>Fungi</taxon>
        <taxon>Dikarya</taxon>
        <taxon>Ascomycota</taxon>
        <taxon>Pezizomycotina</taxon>
        <taxon>Leotiomycetes</taxon>
        <taxon>Erysiphales</taxon>
        <taxon>Erysiphaceae</taxon>
        <taxon>Blumeria</taxon>
    </lineage>
</organism>
<reference evidence="1 2" key="1">
    <citation type="submission" date="2017-11" db="EMBL/GenBank/DDBJ databases">
        <authorList>
            <person name="Kracher B."/>
        </authorList>
    </citation>
    <scope>NUCLEOTIDE SEQUENCE [LARGE SCALE GENOMIC DNA]</scope>
    <source>
        <strain evidence="1 2">RACE1</strain>
    </source>
</reference>
<proteinExistence type="predicted"/>
<evidence type="ECO:0000313" key="2">
    <source>
        <dbReference type="Proteomes" id="UP000275772"/>
    </source>
</evidence>
<sequence>MQVSYTCRGALHPARNLNNFKQSFGSHWLNLSKRFYTHHAQNYPSISISNNFPIKCLSYRLSDYSNIQNEIAQDKIAKYLRPSLQNWNGEQTEKKQRQTLLLLATPKHAAWLETHSIQALLDKLMLPVSHQNASELDVICACVDGLAPSIAELSSKIEHNREGISILLGTTTVDSTDLLYGASAPAVTSDQKCSLQFHINHDDNVLPYCQITTPLANTIFTNGRRSTLLISRWQKKGGNLAIVKRPSHRLKASINLSISRSESFFDIPVSPLTFPRKIQSGLGNIVRRLIIEGSSVVPASQELEKAVIETNKTPNKNHDNNVWAMIMPPGMTRQEDKTGHDYSHIKELIVRGAKLYRVLSGGGGWGNKEGLLALDPETSFEGQHFAGINLPNNNTKYPEKYTDALTNIAQEGASIQFYRAISRKPSGITQHRCTTENQIVIGSISSTVDEIVSASDPGTAFIAGHFGCVSESGIFFQSAENLPTKIDVPHSYFYGQRSNATI</sequence>
<evidence type="ECO:0000313" key="1">
    <source>
        <dbReference type="EMBL" id="SZF00188.1"/>
    </source>
</evidence>
<gene>
    <name evidence="1" type="ORF">BLGHR1_10917</name>
</gene>
<dbReference type="VEuPathDB" id="FungiDB:BLGHR1_10917"/>
<protein>
    <recommendedName>
        <fullName evidence="3">FIST domain-containing protein</fullName>
    </recommendedName>
</protein>
<evidence type="ECO:0008006" key="3">
    <source>
        <dbReference type="Google" id="ProtNLM"/>
    </source>
</evidence>
<name>A0A383UKC6_BLUHO</name>
<accession>A0A383UKC6</accession>
<dbReference type="Proteomes" id="UP000275772">
    <property type="component" value="Unassembled WGS sequence"/>
</dbReference>
<dbReference type="EMBL" id="UNSH01000008">
    <property type="protein sequence ID" value="SZF00188.1"/>
    <property type="molecule type" value="Genomic_DNA"/>
</dbReference>